<name>A0A8J6GSH3_MICOH</name>
<keyword evidence="3" id="KW-0813">Transport</keyword>
<gene>
    <name evidence="14" type="ORF">LTLLF_125800</name>
</gene>
<keyword evidence="12" id="KW-0732">Signal</keyword>
<evidence type="ECO:0000256" key="5">
    <source>
        <dbReference type="ARBA" id="ARBA00022692"/>
    </source>
</evidence>
<dbReference type="PANTHER" id="PTHR11388">
    <property type="entry name" value="ORGANIC ANION TRANSPORTER"/>
    <property type="match status" value="1"/>
</dbReference>
<keyword evidence="10" id="KW-0325">Glycoprotein</keyword>
<dbReference type="GO" id="GO:0015125">
    <property type="term" value="F:bile acid transmembrane transporter activity"/>
    <property type="evidence" value="ECO:0007669"/>
    <property type="project" value="TreeGrafter"/>
</dbReference>
<feature type="transmembrane region" description="Helical" evidence="11">
    <location>
        <begin position="257"/>
        <end position="278"/>
    </location>
</feature>
<dbReference type="Gene3D" id="1.20.1250.20">
    <property type="entry name" value="MFS general substrate transporter like domains"/>
    <property type="match status" value="2"/>
</dbReference>
<feature type="transmembrane region" description="Helical" evidence="11">
    <location>
        <begin position="1029"/>
        <end position="1049"/>
    </location>
</feature>
<feature type="chain" id="PRO_5035200784" evidence="12">
    <location>
        <begin position="17"/>
        <end position="1099"/>
    </location>
</feature>
<keyword evidence="6 11" id="KW-1133">Transmembrane helix</keyword>
<evidence type="ECO:0000256" key="9">
    <source>
        <dbReference type="ARBA" id="ARBA00023157"/>
    </source>
</evidence>
<dbReference type="AlphaFoldDB" id="A0A8J6GSH3"/>
<feature type="transmembrane region" description="Helical" evidence="11">
    <location>
        <begin position="453"/>
        <end position="476"/>
    </location>
</feature>
<organism evidence="14 15">
    <name type="scientific">Microtus ochrogaster</name>
    <name type="common">Prairie vole</name>
    <dbReference type="NCBI Taxonomy" id="79684"/>
    <lineage>
        <taxon>Eukaryota</taxon>
        <taxon>Metazoa</taxon>
        <taxon>Chordata</taxon>
        <taxon>Craniata</taxon>
        <taxon>Vertebrata</taxon>
        <taxon>Euteleostomi</taxon>
        <taxon>Mammalia</taxon>
        <taxon>Eutheria</taxon>
        <taxon>Euarchontoglires</taxon>
        <taxon>Glires</taxon>
        <taxon>Rodentia</taxon>
        <taxon>Myomorpha</taxon>
        <taxon>Muroidea</taxon>
        <taxon>Cricetidae</taxon>
        <taxon>Arvicolinae</taxon>
        <taxon>Microtus</taxon>
    </lineage>
</organism>
<feature type="transmembrane region" description="Helical" evidence="11">
    <location>
        <begin position="186"/>
        <end position="210"/>
    </location>
</feature>
<evidence type="ECO:0000313" key="15">
    <source>
        <dbReference type="Proteomes" id="UP000710432"/>
    </source>
</evidence>
<evidence type="ECO:0000256" key="2">
    <source>
        <dbReference type="ARBA" id="ARBA00009657"/>
    </source>
</evidence>
<dbReference type="EMBL" id="JAATJU010020200">
    <property type="protein sequence ID" value="KAH0516425.1"/>
    <property type="molecule type" value="Genomic_DNA"/>
</dbReference>
<evidence type="ECO:0000256" key="3">
    <source>
        <dbReference type="ARBA" id="ARBA00022448"/>
    </source>
</evidence>
<evidence type="ECO:0000256" key="7">
    <source>
        <dbReference type="ARBA" id="ARBA00023065"/>
    </source>
</evidence>
<feature type="transmembrane region" description="Helical" evidence="11">
    <location>
        <begin position="744"/>
        <end position="766"/>
    </location>
</feature>
<feature type="domain" description="Kazal-like" evidence="13">
    <location>
        <begin position="862"/>
        <end position="917"/>
    </location>
</feature>
<dbReference type="Pfam" id="PF03137">
    <property type="entry name" value="OATP"/>
    <property type="match status" value="3"/>
</dbReference>
<dbReference type="GO" id="GO:0016323">
    <property type="term" value="C:basolateral plasma membrane"/>
    <property type="evidence" value="ECO:0007669"/>
    <property type="project" value="TreeGrafter"/>
</dbReference>
<evidence type="ECO:0000256" key="10">
    <source>
        <dbReference type="ARBA" id="ARBA00023180"/>
    </source>
</evidence>
<keyword evidence="8 11" id="KW-0472">Membrane</keyword>
<accession>A0A8J6GSH3</accession>
<keyword evidence="9" id="KW-1015">Disulfide bond</keyword>
<dbReference type="SUPFAM" id="SSF100895">
    <property type="entry name" value="Kazal-type serine protease inhibitors"/>
    <property type="match status" value="2"/>
</dbReference>
<feature type="transmembrane region" description="Helical" evidence="11">
    <location>
        <begin position="293"/>
        <end position="315"/>
    </location>
</feature>
<evidence type="ECO:0000256" key="1">
    <source>
        <dbReference type="ARBA" id="ARBA00004651"/>
    </source>
</evidence>
<dbReference type="InterPro" id="IPR036058">
    <property type="entry name" value="Kazal_dom_sf"/>
</dbReference>
<comment type="subcellular location">
    <subcellularLocation>
        <location evidence="1">Cell membrane</location>
        <topology evidence="1">Multi-pass membrane protein</topology>
    </subcellularLocation>
</comment>
<keyword evidence="5 11" id="KW-0812">Transmembrane</keyword>
<comment type="caution">
    <text evidence="14">The sequence shown here is derived from an EMBL/GenBank/DDBJ whole genome shotgun (WGS) entry which is preliminary data.</text>
</comment>
<reference evidence="14" key="1">
    <citation type="submission" date="2020-03" db="EMBL/GenBank/DDBJ databases">
        <title>Studies in the Genomics of Life Span.</title>
        <authorList>
            <person name="Glass D."/>
        </authorList>
    </citation>
    <scope>NUCLEOTIDE SEQUENCE</scope>
    <source>
        <strain evidence="14">LTLLF</strain>
        <tissue evidence="14">Muscle</tissue>
    </source>
</reference>
<feature type="signal peptide" evidence="12">
    <location>
        <begin position="1"/>
        <end position="16"/>
    </location>
</feature>
<comment type="similarity">
    <text evidence="2">Belongs to the organo anion transporter (TC 2.A.60) family.</text>
</comment>
<evidence type="ECO:0000256" key="8">
    <source>
        <dbReference type="ARBA" id="ARBA00023136"/>
    </source>
</evidence>
<evidence type="ECO:0000256" key="4">
    <source>
        <dbReference type="ARBA" id="ARBA00022475"/>
    </source>
</evidence>
<feature type="transmembrane region" description="Helical" evidence="11">
    <location>
        <begin position="781"/>
        <end position="803"/>
    </location>
</feature>
<feature type="transmembrane region" description="Helical" evidence="11">
    <location>
        <begin position="327"/>
        <end position="347"/>
    </location>
</feature>
<dbReference type="InterPro" id="IPR004156">
    <property type="entry name" value="OATP"/>
</dbReference>
<sequence>MFLSALTMACIAKALSGTYMMSMLTQIERQFNIPTSVVGFISGSFEIGECFLCPHRYEYEKTILPSSNLSSNSFLCLGNRSQTLMPTPDPGDCEKEIKSLMWIYVLVGNLIRGIGETPIMPLGISYIEDFAKSENSPLYVGILEAGKIFGPLIGLLLASFCAKIYVDTGSVNTDDLTITPTDTRWVGAWWVGFLICAGVNVLTSIPFFFLPNTLAKEEIEDNADVTTSDREEKHQGQAKKEKHFLPFMKSLFCNPIYVLYLLVSVLQINSITTTFVFLPKYLEQQYGKSTAEIVFLIGICNLPPVIIGYLIGGLVMKKFKFTAKKAAYVAFCLSLTEWLLLFLNFLWTCDNFPVAGLTTSYEHERFQQPLYVENKILANCNMRCNCLTKTWDPVCGDNGIAYMSACLAGCEKSVGTGINMVFQNCSCIQFSGNSSAVLGLCNKGPDCTIQLQYFFITSVIGSFIYSLSAIPGYMVLLRCIKSKEKSLGVGLHAFFTRVFAGIPGPIYFGALIDRTCLHWGNQKCGKPGACRMYDINNFRYEYEKTISPSNNLSSNSFLCSGNRSQTLTPTPDPKECSKEIKSLMWIYVMVGNLIRGIGETPIMPLGISYIEDFAKSENSPLYIAILETGKIVGPLIGLLLASFCTTLYVDIGSVNTDDLTIALTDTRWVGAWWIGFLICAGVNVLTSIPFFFLPKTLPKEGLEDNADVTKSNEKEKHREKAMGKKRGITKDFLPFMKSLFCNPIYILFTLISVLQINSFIITFTFMPKYLEQQYGKSTAEIIFLIGVYSLPPICIGYLIGGLIMKKFKITVKKAAYIAFCLSLIEYLLFFLNFMWTCDNFPVAGLTTSYEHERIQQPLYVKKNVLAECSKTCNCLTKTWDPVCGDNGLSYMSACLAGCENSDGTGINMVFQNCSCIQSSGSSSAVLGLCNKSPDCTIKLQYFLIVSVFSYFIFSLAVIPGYMVLLRCTKSEEKSLGVGLHTFFIRVFGGIPTPIYFGALIDRTCLHWGTLKCGEPGACRMYDINEYRRIYIGLPAALRGSSYLVSIFILKLLRKFQLPEETDSSETELAEMKLTEKESECMDVPRSPEFENNRELKTKL</sequence>
<dbReference type="GO" id="GO:0006811">
    <property type="term" value="P:monoatomic ion transport"/>
    <property type="evidence" value="ECO:0007669"/>
    <property type="project" value="UniProtKB-KW"/>
</dbReference>
<dbReference type="Proteomes" id="UP000710432">
    <property type="component" value="Unassembled WGS sequence"/>
</dbReference>
<feature type="transmembrane region" description="Helical" evidence="11">
    <location>
        <begin position="941"/>
        <end position="965"/>
    </location>
</feature>
<proteinExistence type="inferred from homology"/>
<dbReference type="PANTHER" id="PTHR11388:SF16">
    <property type="entry name" value="SOLUTE CARRIER ORGANIC ANION TRANSPORTER FAMILY MEMBER 1A2"/>
    <property type="match status" value="1"/>
</dbReference>
<dbReference type="NCBIfam" id="TIGR00805">
    <property type="entry name" value="oat"/>
    <property type="match status" value="2"/>
</dbReference>
<dbReference type="InterPro" id="IPR036259">
    <property type="entry name" value="MFS_trans_sf"/>
</dbReference>
<dbReference type="PROSITE" id="PS51465">
    <property type="entry name" value="KAZAL_2"/>
    <property type="match status" value="2"/>
</dbReference>
<evidence type="ECO:0000256" key="6">
    <source>
        <dbReference type="ARBA" id="ARBA00022989"/>
    </source>
</evidence>
<evidence type="ECO:0000256" key="11">
    <source>
        <dbReference type="SAM" id="Phobius"/>
    </source>
</evidence>
<dbReference type="Pfam" id="PF07648">
    <property type="entry name" value="Kazal_2"/>
    <property type="match status" value="2"/>
</dbReference>
<evidence type="ECO:0000256" key="12">
    <source>
        <dbReference type="SAM" id="SignalP"/>
    </source>
</evidence>
<feature type="transmembrane region" description="Helical" evidence="11">
    <location>
        <begin position="631"/>
        <end position="651"/>
    </location>
</feature>
<evidence type="ECO:0000259" key="13">
    <source>
        <dbReference type="PROSITE" id="PS51465"/>
    </source>
</evidence>
<feature type="transmembrane region" description="Helical" evidence="11">
    <location>
        <begin position="671"/>
        <end position="693"/>
    </location>
</feature>
<dbReference type="SUPFAM" id="SSF103473">
    <property type="entry name" value="MFS general substrate transporter"/>
    <property type="match status" value="2"/>
</dbReference>
<keyword evidence="4" id="KW-1003">Cell membrane</keyword>
<feature type="domain" description="Kazal-like" evidence="13">
    <location>
        <begin position="374"/>
        <end position="429"/>
    </location>
</feature>
<dbReference type="GO" id="GO:0043252">
    <property type="term" value="P:sodium-independent organic anion transport"/>
    <property type="evidence" value="ECO:0007669"/>
    <property type="project" value="TreeGrafter"/>
</dbReference>
<feature type="transmembrane region" description="Helical" evidence="11">
    <location>
        <begin position="977"/>
        <end position="1000"/>
    </location>
</feature>
<dbReference type="FunFam" id="1.20.1250.20:FF:000210">
    <property type="entry name" value="Solute carrier organic anion transporter family member"/>
    <property type="match status" value="2"/>
</dbReference>
<evidence type="ECO:0000313" key="14">
    <source>
        <dbReference type="EMBL" id="KAH0516425.1"/>
    </source>
</evidence>
<protein>
    <submittedName>
        <fullName evidence="14">Solute carrier organic anion transporter family member 1A1</fullName>
    </submittedName>
</protein>
<dbReference type="GO" id="GO:0015347">
    <property type="term" value="F:sodium-independent organic anion transmembrane transporter activity"/>
    <property type="evidence" value="ECO:0007669"/>
    <property type="project" value="TreeGrafter"/>
</dbReference>
<feature type="transmembrane region" description="Helical" evidence="11">
    <location>
        <begin position="815"/>
        <end position="835"/>
    </location>
</feature>
<dbReference type="InterPro" id="IPR002350">
    <property type="entry name" value="Kazal_dom"/>
</dbReference>
<keyword evidence="7" id="KW-0406">Ion transport</keyword>